<organism evidence="2 3">
    <name type="scientific">Adiantum capillus-veneris</name>
    <name type="common">Maidenhair fern</name>
    <dbReference type="NCBI Taxonomy" id="13818"/>
    <lineage>
        <taxon>Eukaryota</taxon>
        <taxon>Viridiplantae</taxon>
        <taxon>Streptophyta</taxon>
        <taxon>Embryophyta</taxon>
        <taxon>Tracheophyta</taxon>
        <taxon>Polypodiopsida</taxon>
        <taxon>Polypodiidae</taxon>
        <taxon>Polypodiales</taxon>
        <taxon>Pteridineae</taxon>
        <taxon>Pteridaceae</taxon>
        <taxon>Vittarioideae</taxon>
        <taxon>Adiantum</taxon>
    </lineage>
</organism>
<evidence type="ECO:0000256" key="1">
    <source>
        <dbReference type="SAM" id="MobiDB-lite"/>
    </source>
</evidence>
<proteinExistence type="predicted"/>
<name>A0A9D4Z569_ADICA</name>
<protein>
    <submittedName>
        <fullName evidence="2">Uncharacterized protein</fullName>
    </submittedName>
</protein>
<comment type="caution">
    <text evidence="2">The sequence shown here is derived from an EMBL/GenBank/DDBJ whole genome shotgun (WGS) entry which is preliminary data.</text>
</comment>
<feature type="region of interest" description="Disordered" evidence="1">
    <location>
        <begin position="1"/>
        <end position="44"/>
    </location>
</feature>
<keyword evidence="3" id="KW-1185">Reference proteome</keyword>
<reference evidence="2" key="1">
    <citation type="submission" date="2021-01" db="EMBL/GenBank/DDBJ databases">
        <title>Adiantum capillus-veneris genome.</title>
        <authorList>
            <person name="Fang Y."/>
            <person name="Liao Q."/>
        </authorList>
    </citation>
    <scope>NUCLEOTIDE SEQUENCE</scope>
    <source>
        <strain evidence="2">H3</strain>
        <tissue evidence="2">Leaf</tissue>
    </source>
</reference>
<sequence>MRRVTCKERRPPSAKDDESRELRSSQRESPLPMEIRPQCRAEPDSLGWGLESVLLKRRGDLHVKSRPTAQGEGSSPTLDKGRECSRGSRQAGAWKKGGRFFVFVEDHRVGQLHKERGRHLHRIKAGSAVEEAARQEHGRKVGGSSSSSKIIEKDGNSYAPKHLYYGFHHC</sequence>
<gene>
    <name evidence="2" type="ORF">GOP47_0021405</name>
</gene>
<feature type="compositionally biased region" description="Polar residues" evidence="1">
    <location>
        <begin position="67"/>
        <end position="77"/>
    </location>
</feature>
<feature type="compositionally biased region" description="Basic and acidic residues" evidence="1">
    <location>
        <begin position="1"/>
        <end position="26"/>
    </location>
</feature>
<evidence type="ECO:0000313" key="2">
    <source>
        <dbReference type="EMBL" id="KAI5062858.1"/>
    </source>
</evidence>
<feature type="region of interest" description="Disordered" evidence="1">
    <location>
        <begin position="128"/>
        <end position="153"/>
    </location>
</feature>
<feature type="region of interest" description="Disordered" evidence="1">
    <location>
        <begin position="59"/>
        <end position="92"/>
    </location>
</feature>
<dbReference type="Proteomes" id="UP000886520">
    <property type="component" value="Chromosome 21"/>
</dbReference>
<dbReference type="AlphaFoldDB" id="A0A9D4Z569"/>
<dbReference type="EMBL" id="JABFUD020000021">
    <property type="protein sequence ID" value="KAI5062858.1"/>
    <property type="molecule type" value="Genomic_DNA"/>
</dbReference>
<accession>A0A9D4Z569</accession>
<evidence type="ECO:0000313" key="3">
    <source>
        <dbReference type="Proteomes" id="UP000886520"/>
    </source>
</evidence>